<dbReference type="EMBL" id="JACFXU010000013">
    <property type="protein sequence ID" value="MBA6412636.1"/>
    <property type="molecule type" value="Genomic_DNA"/>
</dbReference>
<reference evidence="1 2" key="1">
    <citation type="submission" date="2020-07" db="EMBL/GenBank/DDBJ databases">
        <title>Halieaceae bacterium, F7430, whole genome shotgun sequencing project.</title>
        <authorList>
            <person name="Jiang S."/>
            <person name="Liu Z.W."/>
            <person name="Du Z.J."/>
        </authorList>
    </citation>
    <scope>NUCLEOTIDE SEQUENCE [LARGE SCALE GENOMIC DNA]</scope>
    <source>
        <strain evidence="1 2">F7430</strain>
    </source>
</reference>
<dbReference type="Pfam" id="PF04417">
    <property type="entry name" value="DUF501"/>
    <property type="match status" value="1"/>
</dbReference>
<dbReference type="AlphaFoldDB" id="A0A7W2TVC0"/>
<name>A0A7W2TVC0_9GAMM</name>
<keyword evidence="2" id="KW-1185">Reference proteome</keyword>
<dbReference type="PANTHER" id="PTHR37163">
    <property type="entry name" value="CONSERVED PROTEIN"/>
    <property type="match status" value="1"/>
</dbReference>
<sequence length="196" mass="21580">MQLSLQDGGLGAGHGVHSTAGVKLGATLAVEHNTVKPNATQIAHITELLGREPRGLEAVAVSDAQGAPLVLRVASLVDDKPFPTLFWLLDPDLIYRIDRAEGKGLIAEFQLRIDQDQSLQQSMRADHQAHIALRDSYLSEPLRERLGRLGFTEVLARRGIGGIEDFKRIRCLHTWYAAHLVVPNTVGSMLDQYWSS</sequence>
<organism evidence="1 2">
    <name type="scientific">Sediminihaliea albiluteola</name>
    <dbReference type="NCBI Taxonomy" id="2758564"/>
    <lineage>
        <taxon>Bacteria</taxon>
        <taxon>Pseudomonadati</taxon>
        <taxon>Pseudomonadota</taxon>
        <taxon>Gammaproteobacteria</taxon>
        <taxon>Cellvibrionales</taxon>
        <taxon>Halieaceae</taxon>
        <taxon>Sediminihaliea</taxon>
    </lineage>
</organism>
<comment type="caution">
    <text evidence="1">The sequence shown here is derived from an EMBL/GenBank/DDBJ whole genome shotgun (WGS) entry which is preliminary data.</text>
</comment>
<dbReference type="Proteomes" id="UP000539350">
    <property type="component" value="Unassembled WGS sequence"/>
</dbReference>
<gene>
    <name evidence="1" type="ORF">H2508_05870</name>
</gene>
<evidence type="ECO:0000313" key="1">
    <source>
        <dbReference type="EMBL" id="MBA6412636.1"/>
    </source>
</evidence>
<accession>A0A7W2TVC0</accession>
<proteinExistence type="predicted"/>
<dbReference type="InterPro" id="IPR007511">
    <property type="entry name" value="DUF501"/>
</dbReference>
<protein>
    <submittedName>
        <fullName evidence="1">DUF501 domain-containing protein</fullName>
    </submittedName>
</protein>
<dbReference type="PANTHER" id="PTHR37163:SF1">
    <property type="entry name" value="DUF501 DOMAIN-CONTAINING PROTEIN"/>
    <property type="match status" value="1"/>
</dbReference>
<evidence type="ECO:0000313" key="2">
    <source>
        <dbReference type="Proteomes" id="UP000539350"/>
    </source>
</evidence>